<dbReference type="CDD" id="cd00093">
    <property type="entry name" value="HTH_XRE"/>
    <property type="match status" value="1"/>
</dbReference>
<dbReference type="SMART" id="SM00530">
    <property type="entry name" value="HTH_XRE"/>
    <property type="match status" value="1"/>
</dbReference>
<dbReference type="AlphaFoldDB" id="A0A7H0IB27"/>
<dbReference type="Proteomes" id="UP000516052">
    <property type="component" value="Chromosome"/>
</dbReference>
<dbReference type="GO" id="GO:0003677">
    <property type="term" value="F:DNA binding"/>
    <property type="evidence" value="ECO:0007669"/>
    <property type="project" value="InterPro"/>
</dbReference>
<name>A0A7H0IB27_9ACTN</name>
<dbReference type="Gene3D" id="1.10.260.40">
    <property type="entry name" value="lambda repressor-like DNA-binding domains"/>
    <property type="match status" value="1"/>
</dbReference>
<evidence type="ECO:0000313" key="3">
    <source>
        <dbReference type="Proteomes" id="UP000516052"/>
    </source>
</evidence>
<organism evidence="2 3">
    <name type="scientific">Streptomyces roseirectus</name>
    <dbReference type="NCBI Taxonomy" id="2768066"/>
    <lineage>
        <taxon>Bacteria</taxon>
        <taxon>Bacillati</taxon>
        <taxon>Actinomycetota</taxon>
        <taxon>Actinomycetes</taxon>
        <taxon>Kitasatosporales</taxon>
        <taxon>Streptomycetaceae</taxon>
        <taxon>Streptomyces</taxon>
    </lineage>
</organism>
<dbReference type="Pfam" id="PF13560">
    <property type="entry name" value="HTH_31"/>
    <property type="match status" value="1"/>
</dbReference>
<sequence>MSSRRRKRPKKLGSWVAIGQLVAHHRKLKGYTQEQFAEVVKLSVDTIGSIEQGRMPLQFDRAEQFDQVLGTNGTFAFLVSKLALWEKIPLLVQNLGTYEREAIAILTYQAQVVPGLLQTRDYCLATFAARHPALRDQTAEEWVNDRMERQQIWEDEEPPIGHFIIEESILRRQVGGPEVMRAQYRRILELCEPQHMAFQIMPMDRMPHAGLAGPMTLLETFEHHRVVYVEVQTVSFLVDDLDEVSDYHRKYGMLQSQALSPGESVDLLEGLLREL</sequence>
<dbReference type="InterPro" id="IPR043917">
    <property type="entry name" value="DUF5753"/>
</dbReference>
<accession>A0A7H0IB27</accession>
<dbReference type="RefSeq" id="WP_187747015.1">
    <property type="nucleotide sequence ID" value="NZ_CP060828.1"/>
</dbReference>
<dbReference type="InterPro" id="IPR001387">
    <property type="entry name" value="Cro/C1-type_HTH"/>
</dbReference>
<gene>
    <name evidence="2" type="ORF">IAG44_11390</name>
</gene>
<reference evidence="2 3" key="1">
    <citation type="submission" date="2020-08" db="EMBL/GenBank/DDBJ databases">
        <title>A novel species.</title>
        <authorList>
            <person name="Gao J."/>
        </authorList>
    </citation>
    <scope>NUCLEOTIDE SEQUENCE [LARGE SCALE GENOMIC DNA]</scope>
    <source>
        <strain evidence="2 3">CRXT-G-22</strain>
    </source>
</reference>
<dbReference type="Pfam" id="PF19054">
    <property type="entry name" value="DUF5753"/>
    <property type="match status" value="1"/>
</dbReference>
<evidence type="ECO:0000259" key="1">
    <source>
        <dbReference type="PROSITE" id="PS50943"/>
    </source>
</evidence>
<dbReference type="PROSITE" id="PS50943">
    <property type="entry name" value="HTH_CROC1"/>
    <property type="match status" value="1"/>
</dbReference>
<feature type="domain" description="HTH cro/C1-type" evidence="1">
    <location>
        <begin position="22"/>
        <end position="78"/>
    </location>
</feature>
<dbReference type="EMBL" id="CP060828">
    <property type="protein sequence ID" value="QNP69993.1"/>
    <property type="molecule type" value="Genomic_DNA"/>
</dbReference>
<proteinExistence type="predicted"/>
<dbReference type="InterPro" id="IPR010982">
    <property type="entry name" value="Lambda_DNA-bd_dom_sf"/>
</dbReference>
<keyword evidence="3" id="KW-1185">Reference proteome</keyword>
<dbReference type="SUPFAM" id="SSF47413">
    <property type="entry name" value="lambda repressor-like DNA-binding domains"/>
    <property type="match status" value="1"/>
</dbReference>
<protein>
    <submittedName>
        <fullName evidence="2">Helix-turn-helix transcriptional regulator</fullName>
    </submittedName>
</protein>
<dbReference type="KEGG" id="sroi:IAG44_11390"/>
<evidence type="ECO:0000313" key="2">
    <source>
        <dbReference type="EMBL" id="QNP69993.1"/>
    </source>
</evidence>